<comment type="caution">
    <text evidence="1">The sequence shown here is derived from an EMBL/GenBank/DDBJ whole genome shotgun (WGS) entry which is preliminary data.</text>
</comment>
<protein>
    <submittedName>
        <fullName evidence="1">Uncharacterized protein</fullName>
    </submittedName>
</protein>
<gene>
    <name evidence="1" type="ORF">ABS768_01730</name>
</gene>
<name>A0ABW8Y888_9FLAO</name>
<dbReference type="Proteomes" id="UP001629059">
    <property type="component" value="Unassembled WGS sequence"/>
</dbReference>
<dbReference type="EMBL" id="JBELQB010000001">
    <property type="protein sequence ID" value="MFL9836198.1"/>
    <property type="molecule type" value="Genomic_DNA"/>
</dbReference>
<sequence>MNFSKTSAVGMPHITLENDANYVGCYPVNGLILNGGKQIKNGQSITQYFQRKDINETVSISLDFKEGITVDPITIGASSGSNNNIPIGTIVASPLEPSKFLIQNGTANISDISKNIWAPCDGTSVSNSRCRN</sequence>
<reference evidence="1 2" key="1">
    <citation type="submission" date="2024-06" db="EMBL/GenBank/DDBJ databases">
        <authorList>
            <person name="Kaempfer P."/>
            <person name="Viver T."/>
        </authorList>
    </citation>
    <scope>NUCLEOTIDE SEQUENCE [LARGE SCALE GENOMIC DNA]</scope>
    <source>
        <strain evidence="1 2">ST-75</strain>
    </source>
</reference>
<dbReference type="RefSeq" id="WP_408073216.1">
    <property type="nucleotide sequence ID" value="NZ_JBELQB010000001.1"/>
</dbReference>
<accession>A0ABW8Y888</accession>
<keyword evidence="2" id="KW-1185">Reference proteome</keyword>
<evidence type="ECO:0000313" key="2">
    <source>
        <dbReference type="Proteomes" id="UP001629059"/>
    </source>
</evidence>
<proteinExistence type="predicted"/>
<evidence type="ECO:0000313" key="1">
    <source>
        <dbReference type="EMBL" id="MFL9836198.1"/>
    </source>
</evidence>
<organism evidence="1 2">
    <name type="scientific">Flavobacterium rhizophilum</name>
    <dbReference type="NCBI Taxonomy" id="3163296"/>
    <lineage>
        <taxon>Bacteria</taxon>
        <taxon>Pseudomonadati</taxon>
        <taxon>Bacteroidota</taxon>
        <taxon>Flavobacteriia</taxon>
        <taxon>Flavobacteriales</taxon>
        <taxon>Flavobacteriaceae</taxon>
        <taxon>Flavobacterium</taxon>
    </lineage>
</organism>